<dbReference type="EMBL" id="UINC01001750">
    <property type="protein sequence ID" value="SUZ88040.1"/>
    <property type="molecule type" value="Genomic_DNA"/>
</dbReference>
<evidence type="ECO:0000313" key="1">
    <source>
        <dbReference type="EMBL" id="SUZ88040.1"/>
    </source>
</evidence>
<accession>A0A381R8U9</accession>
<protein>
    <recommendedName>
        <fullName evidence="2">DUF4139 domain-containing protein</fullName>
    </recommendedName>
</protein>
<evidence type="ECO:0008006" key="2">
    <source>
        <dbReference type="Google" id="ProtNLM"/>
    </source>
</evidence>
<dbReference type="CDD" id="cd00600">
    <property type="entry name" value="Sm_like"/>
    <property type="match status" value="1"/>
</dbReference>
<sequence length="439" mass="49102">VIILLLVSFGYAQSKDASITLYKDGYGLVRQPITVKLKTGSNQVTYPNLPDKIEPSSTFLSMSEGNVIYQKFNRDVFDTFAFLNQQLGKTVTAKTTEGKSIKGHLVDVDNNWLSIRSKSEVHVLNMSEVIEISSENRKKRPSVRASIEWTVQSQSNGAVGGEIVYISGGFDWNTNYRLIIAPDERNATLVSQAVVFNNTDQDFINSSIELVEGDLKHRRNGARPLPRMAAQTAAPTETAFQVESSGDFVLYSLLSSLTIPRNESLTASLYADREVQLNRTYVFENNERANSEEPMAIEISFANGGKSLDVPLPAGVFQIYQRTESGGVIFAGEDFLPQTSVGENITVVAGRAFNVLGKRTVMNYDRKKKSEEATILLEIKNNRQDKVNARITEHIFGDWVIRDPSRDYRKVDAETIQFDLTLGASSTETVTYTYRKEWQ</sequence>
<gene>
    <name evidence="1" type="ORF">METZ01_LOCUS40894</name>
</gene>
<dbReference type="PANTHER" id="PTHR38075">
    <property type="entry name" value="DUF4139 DOMAIN-CONTAINING PROTEIN"/>
    <property type="match status" value="1"/>
</dbReference>
<dbReference type="AlphaFoldDB" id="A0A381R8U9"/>
<dbReference type="PANTHER" id="PTHR38075:SF1">
    <property type="entry name" value="DUF4139 DOMAIN-CONTAINING PROTEIN"/>
    <property type="match status" value="1"/>
</dbReference>
<organism evidence="1">
    <name type="scientific">marine metagenome</name>
    <dbReference type="NCBI Taxonomy" id="408172"/>
    <lineage>
        <taxon>unclassified sequences</taxon>
        <taxon>metagenomes</taxon>
        <taxon>ecological metagenomes</taxon>
    </lineage>
</organism>
<reference evidence="1" key="1">
    <citation type="submission" date="2018-05" db="EMBL/GenBank/DDBJ databases">
        <authorList>
            <person name="Lanie J.A."/>
            <person name="Ng W.-L."/>
            <person name="Kazmierczak K.M."/>
            <person name="Andrzejewski T.M."/>
            <person name="Davidsen T.M."/>
            <person name="Wayne K.J."/>
            <person name="Tettelin H."/>
            <person name="Glass J.I."/>
            <person name="Rusch D."/>
            <person name="Podicherti R."/>
            <person name="Tsui H.-C.T."/>
            <person name="Winkler M.E."/>
        </authorList>
    </citation>
    <scope>NUCLEOTIDE SEQUENCE</scope>
</reference>
<feature type="non-terminal residue" evidence="1">
    <location>
        <position position="1"/>
    </location>
</feature>
<name>A0A381R8U9_9ZZZZ</name>
<proteinExistence type="predicted"/>